<dbReference type="GO" id="GO:0000209">
    <property type="term" value="P:protein polyubiquitination"/>
    <property type="evidence" value="ECO:0007669"/>
    <property type="project" value="TreeGrafter"/>
</dbReference>
<evidence type="ECO:0000256" key="5">
    <source>
        <dbReference type="SAM" id="Coils"/>
    </source>
</evidence>
<dbReference type="GO" id="GO:0006511">
    <property type="term" value="P:ubiquitin-dependent protein catabolic process"/>
    <property type="evidence" value="ECO:0007669"/>
    <property type="project" value="TreeGrafter"/>
</dbReference>
<protein>
    <recommendedName>
        <fullName evidence="6">RING-type domain-containing protein</fullName>
    </recommendedName>
</protein>
<evidence type="ECO:0000313" key="8">
    <source>
        <dbReference type="Proteomes" id="UP000001307"/>
    </source>
</evidence>
<organism evidence="7">
    <name type="scientific">Oikopleura dioica</name>
    <name type="common">Tunicate</name>
    <dbReference type="NCBI Taxonomy" id="34765"/>
    <lineage>
        <taxon>Eukaryota</taxon>
        <taxon>Metazoa</taxon>
        <taxon>Chordata</taxon>
        <taxon>Tunicata</taxon>
        <taxon>Appendicularia</taxon>
        <taxon>Copelata</taxon>
        <taxon>Oikopleuridae</taxon>
        <taxon>Oikopleura</taxon>
    </lineage>
</organism>
<keyword evidence="2 4" id="KW-0863">Zinc-finger</keyword>
<dbReference type="Gene3D" id="3.30.40.10">
    <property type="entry name" value="Zinc/RING finger domain, C3HC4 (zinc finger)"/>
    <property type="match status" value="1"/>
</dbReference>
<name>E4XJQ3_OIKDI</name>
<dbReference type="Proteomes" id="UP000001307">
    <property type="component" value="Unassembled WGS sequence"/>
</dbReference>
<evidence type="ECO:0000256" key="4">
    <source>
        <dbReference type="PROSITE-ProRule" id="PRU00175"/>
    </source>
</evidence>
<accession>E4XJQ3</accession>
<reference evidence="7" key="1">
    <citation type="journal article" date="2010" name="Science">
        <title>Plasticity of animal genome architecture unmasked by rapid evolution of a pelagic tunicate.</title>
        <authorList>
            <person name="Denoeud F."/>
            <person name="Henriet S."/>
            <person name="Mungpakdee S."/>
            <person name="Aury J.M."/>
            <person name="Da Silva C."/>
            <person name="Brinkmann H."/>
            <person name="Mikhaleva J."/>
            <person name="Olsen L.C."/>
            <person name="Jubin C."/>
            <person name="Canestro C."/>
            <person name="Bouquet J.M."/>
            <person name="Danks G."/>
            <person name="Poulain J."/>
            <person name="Campsteijn C."/>
            <person name="Adamski M."/>
            <person name="Cross I."/>
            <person name="Yadetie F."/>
            <person name="Muffato M."/>
            <person name="Louis A."/>
            <person name="Butcher S."/>
            <person name="Tsagkogeorga G."/>
            <person name="Konrad A."/>
            <person name="Singh S."/>
            <person name="Jensen M.F."/>
            <person name="Cong E.H."/>
            <person name="Eikeseth-Otteraa H."/>
            <person name="Noel B."/>
            <person name="Anthouard V."/>
            <person name="Porcel B.M."/>
            <person name="Kachouri-Lafond R."/>
            <person name="Nishino A."/>
            <person name="Ugolini M."/>
            <person name="Chourrout P."/>
            <person name="Nishida H."/>
            <person name="Aasland R."/>
            <person name="Huzurbazar S."/>
            <person name="Westhof E."/>
            <person name="Delsuc F."/>
            <person name="Lehrach H."/>
            <person name="Reinhardt R."/>
            <person name="Weissenbach J."/>
            <person name="Roy S.W."/>
            <person name="Artiguenave F."/>
            <person name="Postlethwait J.H."/>
            <person name="Manak J.R."/>
            <person name="Thompson E.M."/>
            <person name="Jaillon O."/>
            <person name="Du Pasquier L."/>
            <person name="Boudinot P."/>
            <person name="Liberles D.A."/>
            <person name="Volff J.N."/>
            <person name="Philippe H."/>
            <person name="Lenhard B."/>
            <person name="Roest Crollius H."/>
            <person name="Wincker P."/>
            <person name="Chourrout D."/>
        </authorList>
    </citation>
    <scope>NUCLEOTIDE SEQUENCE [LARGE SCALE GENOMIC DNA]</scope>
</reference>
<dbReference type="InterPro" id="IPR001841">
    <property type="entry name" value="Znf_RING"/>
</dbReference>
<keyword evidence="8" id="KW-1185">Reference proteome</keyword>
<dbReference type="SUPFAM" id="SSF57850">
    <property type="entry name" value="RING/U-box"/>
    <property type="match status" value="1"/>
</dbReference>
<dbReference type="EMBL" id="FN653062">
    <property type="protein sequence ID" value="CBY24687.1"/>
    <property type="molecule type" value="Genomic_DNA"/>
</dbReference>
<dbReference type="PROSITE" id="PS50089">
    <property type="entry name" value="ZF_RING_2"/>
    <property type="match status" value="1"/>
</dbReference>
<dbReference type="OrthoDB" id="654191at2759"/>
<keyword evidence="3" id="KW-0862">Zinc</keyword>
<dbReference type="InterPro" id="IPR013083">
    <property type="entry name" value="Znf_RING/FYVE/PHD"/>
</dbReference>
<evidence type="ECO:0000256" key="2">
    <source>
        <dbReference type="ARBA" id="ARBA00022771"/>
    </source>
</evidence>
<dbReference type="GO" id="GO:0061630">
    <property type="term" value="F:ubiquitin protein ligase activity"/>
    <property type="evidence" value="ECO:0007669"/>
    <property type="project" value="TreeGrafter"/>
</dbReference>
<feature type="coiled-coil region" evidence="5">
    <location>
        <begin position="135"/>
        <end position="169"/>
    </location>
</feature>
<evidence type="ECO:0000256" key="3">
    <source>
        <dbReference type="ARBA" id="ARBA00022833"/>
    </source>
</evidence>
<dbReference type="InParanoid" id="E4XJQ3"/>
<dbReference type="PANTHER" id="PTHR46016">
    <property type="entry name" value="ZINC FINGER, RING/FYVE/PHD-TYPE"/>
    <property type="match status" value="1"/>
</dbReference>
<proteinExistence type="predicted"/>
<dbReference type="InterPro" id="IPR051438">
    <property type="entry name" value="RNF_E3_ubiq-protein_ligase"/>
</dbReference>
<dbReference type="PANTHER" id="PTHR46016:SF1">
    <property type="entry name" value="RING-TYPE DOMAIN-CONTAINING PROTEIN"/>
    <property type="match status" value="1"/>
</dbReference>
<feature type="domain" description="RING-type" evidence="6">
    <location>
        <begin position="25"/>
        <end position="64"/>
    </location>
</feature>
<keyword evidence="5" id="KW-0175">Coiled coil</keyword>
<evidence type="ECO:0000259" key="6">
    <source>
        <dbReference type="PROSITE" id="PS50089"/>
    </source>
</evidence>
<sequence>MGFEAEIDNSERNGVVDNLQEEIICSICCSIFEDPMRLDCCDGHFCKECFNNVKKNSRDCPLCRTGNFTAKFSRLMVTVLSQYKLICPAQECKMSVNYANFAQHKKTCPVLNRKPCQNCKKDYLKEDFEEHFSCFEKLNKNAEIDKKKIAKLESEVEEARMTIEQLITVKFDF</sequence>
<gene>
    <name evidence="7" type="ORF">GSOID_T00012855001</name>
</gene>
<evidence type="ECO:0000256" key="1">
    <source>
        <dbReference type="ARBA" id="ARBA00022723"/>
    </source>
</evidence>
<evidence type="ECO:0000313" key="7">
    <source>
        <dbReference type="EMBL" id="CBY24687.1"/>
    </source>
</evidence>
<keyword evidence="1" id="KW-0479">Metal-binding</keyword>
<dbReference type="AlphaFoldDB" id="E4XJQ3"/>
<dbReference type="GO" id="GO:0008270">
    <property type="term" value="F:zinc ion binding"/>
    <property type="evidence" value="ECO:0007669"/>
    <property type="project" value="UniProtKB-KW"/>
</dbReference>